<feature type="domain" description="Histidine kinase" evidence="9">
    <location>
        <begin position="1"/>
        <end position="216"/>
    </location>
</feature>
<keyword evidence="8" id="KW-0902">Two-component regulatory system</keyword>
<dbReference type="PANTHER" id="PTHR45569">
    <property type="entry name" value="SENSOR PROTEIN KDPD"/>
    <property type="match status" value="1"/>
</dbReference>
<dbReference type="Gene3D" id="1.10.287.130">
    <property type="match status" value="1"/>
</dbReference>
<keyword evidence="10" id="KW-0406">Ion transport</keyword>
<accession>A0A6J4VU97</accession>
<dbReference type="CDD" id="cd00075">
    <property type="entry name" value="HATPase"/>
    <property type="match status" value="1"/>
</dbReference>
<evidence type="ECO:0000256" key="7">
    <source>
        <dbReference type="ARBA" id="ARBA00022840"/>
    </source>
</evidence>
<dbReference type="Pfam" id="PF02518">
    <property type="entry name" value="HATPase_c"/>
    <property type="match status" value="1"/>
</dbReference>
<keyword evidence="5" id="KW-0547">Nucleotide-binding</keyword>
<evidence type="ECO:0000256" key="5">
    <source>
        <dbReference type="ARBA" id="ARBA00022741"/>
    </source>
</evidence>
<dbReference type="InterPro" id="IPR036097">
    <property type="entry name" value="HisK_dim/P_sf"/>
</dbReference>
<evidence type="ECO:0000256" key="1">
    <source>
        <dbReference type="ARBA" id="ARBA00000085"/>
    </source>
</evidence>
<sequence>SHDLRTPLASIRAAAGSLLQDEIEWDPETRREFAAAIDEEAARLNRLVGNLLDLSRVEGGALHPRKELYPLDALIRAAVERLAGHLAGRRLDIDLPPDLPPVPLDPVQIDQVLTNLLENAIKYTPDGAPIAVMAAVDGGGDAVIVSVADRGPGIPPAERAQVFDKFYRLRGNAHAAGTGLGLAIARRLVEAHGGRIWVDDHPGGGARFNLSLPLSAEAYGMNAPAWGDGAALDRPGVVAAGTVAARGAGPSRDA</sequence>
<dbReference type="Pfam" id="PF00512">
    <property type="entry name" value="HisKA"/>
    <property type="match status" value="1"/>
</dbReference>
<dbReference type="SUPFAM" id="SSF55874">
    <property type="entry name" value="ATPase domain of HSP90 chaperone/DNA topoisomerase II/histidine kinase"/>
    <property type="match status" value="1"/>
</dbReference>
<dbReference type="InterPro" id="IPR052023">
    <property type="entry name" value="Histidine_kinase_KdpD"/>
</dbReference>
<reference evidence="10" key="1">
    <citation type="submission" date="2020-02" db="EMBL/GenBank/DDBJ databases">
        <authorList>
            <person name="Meier V. D."/>
        </authorList>
    </citation>
    <scope>NUCLEOTIDE SEQUENCE</scope>
    <source>
        <strain evidence="10">AVDCRST_MAG88</strain>
    </source>
</reference>
<protein>
    <recommendedName>
        <fullName evidence="2">histidine kinase</fullName>
        <ecNumber evidence="2">2.7.13.3</ecNumber>
    </recommendedName>
</protein>
<dbReference type="GO" id="GO:0034220">
    <property type="term" value="P:monoatomic ion transmembrane transport"/>
    <property type="evidence" value="ECO:0007669"/>
    <property type="project" value="UniProtKB-KW"/>
</dbReference>
<dbReference type="PRINTS" id="PR00344">
    <property type="entry name" value="BCTRLSENSOR"/>
</dbReference>
<dbReference type="InterPro" id="IPR004358">
    <property type="entry name" value="Sig_transdc_His_kin-like_C"/>
</dbReference>
<keyword evidence="7" id="KW-0067">ATP-binding</keyword>
<keyword evidence="6 10" id="KW-0418">Kinase</keyword>
<proteinExistence type="predicted"/>
<dbReference type="GO" id="GO:0042802">
    <property type="term" value="F:identical protein binding"/>
    <property type="evidence" value="ECO:0007669"/>
    <property type="project" value="UniProtKB-ARBA"/>
</dbReference>
<dbReference type="CDD" id="cd00082">
    <property type="entry name" value="HisKA"/>
    <property type="match status" value="1"/>
</dbReference>
<evidence type="ECO:0000256" key="6">
    <source>
        <dbReference type="ARBA" id="ARBA00022777"/>
    </source>
</evidence>
<evidence type="ECO:0000256" key="4">
    <source>
        <dbReference type="ARBA" id="ARBA00022679"/>
    </source>
</evidence>
<keyword evidence="4" id="KW-0808">Transferase</keyword>
<organism evidence="10">
    <name type="scientific">uncultured Thermomicrobiales bacterium</name>
    <dbReference type="NCBI Taxonomy" id="1645740"/>
    <lineage>
        <taxon>Bacteria</taxon>
        <taxon>Pseudomonadati</taxon>
        <taxon>Thermomicrobiota</taxon>
        <taxon>Thermomicrobia</taxon>
        <taxon>Thermomicrobiales</taxon>
        <taxon>environmental samples</taxon>
    </lineage>
</organism>
<evidence type="ECO:0000259" key="9">
    <source>
        <dbReference type="PROSITE" id="PS50109"/>
    </source>
</evidence>
<evidence type="ECO:0000256" key="3">
    <source>
        <dbReference type="ARBA" id="ARBA00022553"/>
    </source>
</evidence>
<evidence type="ECO:0000256" key="2">
    <source>
        <dbReference type="ARBA" id="ARBA00012438"/>
    </source>
</evidence>
<dbReference type="InterPro" id="IPR003594">
    <property type="entry name" value="HATPase_dom"/>
</dbReference>
<comment type="catalytic activity">
    <reaction evidence="1">
        <text>ATP + protein L-histidine = ADP + protein N-phospho-L-histidine.</text>
        <dbReference type="EC" id="2.7.13.3"/>
    </reaction>
</comment>
<dbReference type="InterPro" id="IPR003661">
    <property type="entry name" value="HisK_dim/P_dom"/>
</dbReference>
<dbReference type="PANTHER" id="PTHR45569:SF1">
    <property type="entry name" value="SENSOR PROTEIN KDPD"/>
    <property type="match status" value="1"/>
</dbReference>
<name>A0A6J4VU97_9BACT</name>
<dbReference type="GO" id="GO:0005886">
    <property type="term" value="C:plasma membrane"/>
    <property type="evidence" value="ECO:0007669"/>
    <property type="project" value="TreeGrafter"/>
</dbReference>
<dbReference type="FunFam" id="3.30.565.10:FF:000042">
    <property type="entry name" value="Two-component sensor histidine kinase KdpD"/>
    <property type="match status" value="1"/>
</dbReference>
<dbReference type="GO" id="GO:0000155">
    <property type="term" value="F:phosphorelay sensor kinase activity"/>
    <property type="evidence" value="ECO:0007669"/>
    <property type="project" value="InterPro"/>
</dbReference>
<evidence type="ECO:0000256" key="8">
    <source>
        <dbReference type="ARBA" id="ARBA00023012"/>
    </source>
</evidence>
<keyword evidence="10" id="KW-0407">Ion channel</keyword>
<dbReference type="SMART" id="SM00387">
    <property type="entry name" value="HATPase_c"/>
    <property type="match status" value="1"/>
</dbReference>
<dbReference type="EC" id="2.7.13.3" evidence="2"/>
<dbReference type="InterPro" id="IPR005467">
    <property type="entry name" value="His_kinase_dom"/>
</dbReference>
<feature type="non-terminal residue" evidence="10">
    <location>
        <position position="1"/>
    </location>
</feature>
<dbReference type="GO" id="GO:0005524">
    <property type="term" value="F:ATP binding"/>
    <property type="evidence" value="ECO:0007669"/>
    <property type="project" value="UniProtKB-KW"/>
</dbReference>
<dbReference type="EMBL" id="CADCWM010000868">
    <property type="protein sequence ID" value="CAA9583111.1"/>
    <property type="molecule type" value="Genomic_DNA"/>
</dbReference>
<evidence type="ECO:0000313" key="10">
    <source>
        <dbReference type="EMBL" id="CAA9583111.1"/>
    </source>
</evidence>
<dbReference type="SMART" id="SM00388">
    <property type="entry name" value="HisKA"/>
    <property type="match status" value="1"/>
</dbReference>
<dbReference type="InterPro" id="IPR036890">
    <property type="entry name" value="HATPase_C_sf"/>
</dbReference>
<dbReference type="PROSITE" id="PS50109">
    <property type="entry name" value="HIS_KIN"/>
    <property type="match status" value="1"/>
</dbReference>
<dbReference type="Gene3D" id="3.30.565.10">
    <property type="entry name" value="Histidine kinase-like ATPase, C-terminal domain"/>
    <property type="match status" value="1"/>
</dbReference>
<dbReference type="SUPFAM" id="SSF47384">
    <property type="entry name" value="Homodimeric domain of signal transducing histidine kinase"/>
    <property type="match status" value="1"/>
</dbReference>
<gene>
    <name evidence="10" type="ORF">AVDCRST_MAG88-3586</name>
</gene>
<keyword evidence="3" id="KW-0597">Phosphoprotein</keyword>
<keyword evidence="10" id="KW-0813">Transport</keyword>
<dbReference type="AlphaFoldDB" id="A0A6J4VU97"/>